<dbReference type="Proteomes" id="UP000241222">
    <property type="component" value="Unassembled WGS sequence"/>
</dbReference>
<proteinExistence type="predicted"/>
<evidence type="ECO:0000313" key="2">
    <source>
        <dbReference type="Proteomes" id="UP000241222"/>
    </source>
</evidence>
<comment type="caution">
    <text evidence="1">The sequence shown here is derived from an EMBL/GenBank/DDBJ whole genome shotgun (WGS) entry which is preliminary data.</text>
</comment>
<sequence length="51" mass="5766">MKKLLSLVFICFTLSACTEVGSEAWCEDLKEKPKGDWTANEAKDYAKHCIL</sequence>
<dbReference type="AlphaFoldDB" id="A0A2T3J4X7"/>
<accession>A0A2T3J4X7</accession>
<keyword evidence="2" id="KW-1185">Reference proteome</keyword>
<gene>
    <name evidence="1" type="ORF">C9I99_04925</name>
</gene>
<organism evidence="1 2">
    <name type="scientific">Photobacterium lutimaris</name>
    <dbReference type="NCBI Taxonomy" id="388278"/>
    <lineage>
        <taxon>Bacteria</taxon>
        <taxon>Pseudomonadati</taxon>
        <taxon>Pseudomonadota</taxon>
        <taxon>Gammaproteobacteria</taxon>
        <taxon>Vibrionales</taxon>
        <taxon>Vibrionaceae</taxon>
        <taxon>Photobacterium</taxon>
    </lineage>
</organism>
<dbReference type="RefSeq" id="WP_107347693.1">
    <property type="nucleotide sequence ID" value="NZ_PYMH01000001.1"/>
</dbReference>
<reference evidence="1 2" key="1">
    <citation type="submission" date="2018-03" db="EMBL/GenBank/DDBJ databases">
        <title>Whole genome sequencing of Histamine producing bacteria.</title>
        <authorList>
            <person name="Butler K."/>
        </authorList>
    </citation>
    <scope>NUCLEOTIDE SEQUENCE [LARGE SCALE GENOMIC DNA]</scope>
    <source>
        <strain evidence="1 2">JCM 13586</strain>
    </source>
</reference>
<dbReference type="InterPro" id="IPR021379">
    <property type="entry name" value="DUF3012"/>
</dbReference>
<dbReference type="PROSITE" id="PS51257">
    <property type="entry name" value="PROKAR_LIPOPROTEIN"/>
    <property type="match status" value="1"/>
</dbReference>
<protein>
    <submittedName>
        <fullName evidence="1">DUF3012 domain-containing protein</fullName>
    </submittedName>
</protein>
<evidence type="ECO:0000313" key="1">
    <source>
        <dbReference type="EMBL" id="PSU36339.1"/>
    </source>
</evidence>
<name>A0A2T3J4X7_9GAMM</name>
<dbReference type="EMBL" id="PYMH01000001">
    <property type="protein sequence ID" value="PSU36339.1"/>
    <property type="molecule type" value="Genomic_DNA"/>
</dbReference>
<dbReference type="OrthoDB" id="5609437at2"/>
<dbReference type="Pfam" id="PF11216">
    <property type="entry name" value="DUF3012"/>
    <property type="match status" value="1"/>
</dbReference>